<accession>A0ABM1C1B0</accession>
<feature type="non-terminal residue" evidence="10">
    <location>
        <position position="1"/>
    </location>
</feature>
<dbReference type="RefSeq" id="XP_013792506.1">
    <property type="nucleotide sequence ID" value="XM_013937052.1"/>
</dbReference>
<organism evidence="9 10">
    <name type="scientific">Limulus polyphemus</name>
    <name type="common">Atlantic horseshoe crab</name>
    <dbReference type="NCBI Taxonomy" id="6850"/>
    <lineage>
        <taxon>Eukaryota</taxon>
        <taxon>Metazoa</taxon>
        <taxon>Ecdysozoa</taxon>
        <taxon>Arthropoda</taxon>
        <taxon>Chelicerata</taxon>
        <taxon>Merostomata</taxon>
        <taxon>Xiphosura</taxon>
        <taxon>Limulidae</taxon>
        <taxon>Limulus</taxon>
    </lineage>
</organism>
<dbReference type="Gene3D" id="1.10.510.10">
    <property type="entry name" value="Transferase(Phosphotransferase) domain 1"/>
    <property type="match status" value="1"/>
</dbReference>
<dbReference type="PROSITE" id="PS50011">
    <property type="entry name" value="PROTEIN_KINASE_DOM"/>
    <property type="match status" value="1"/>
</dbReference>
<dbReference type="InterPro" id="IPR050205">
    <property type="entry name" value="CDPK_Ser/Thr_kinases"/>
</dbReference>
<evidence type="ECO:0000256" key="1">
    <source>
        <dbReference type="ARBA" id="ARBA00006692"/>
    </source>
</evidence>
<feature type="region of interest" description="Disordered" evidence="7">
    <location>
        <begin position="206"/>
        <end position="247"/>
    </location>
</feature>
<evidence type="ECO:0000256" key="2">
    <source>
        <dbReference type="ARBA" id="ARBA00022527"/>
    </source>
</evidence>
<feature type="domain" description="Protein kinase" evidence="8">
    <location>
        <begin position="1"/>
        <end position="146"/>
    </location>
</feature>
<keyword evidence="2" id="KW-0723">Serine/threonine-protein kinase</keyword>
<dbReference type="GeneID" id="106476390"/>
<dbReference type="SMART" id="SM00220">
    <property type="entry name" value="S_TKc"/>
    <property type="match status" value="1"/>
</dbReference>
<dbReference type="InterPro" id="IPR000719">
    <property type="entry name" value="Prot_kinase_dom"/>
</dbReference>
<keyword evidence="5" id="KW-0418">Kinase</keyword>
<proteinExistence type="inferred from homology"/>
<keyword evidence="9" id="KW-1185">Reference proteome</keyword>
<dbReference type="PANTHER" id="PTHR24349">
    <property type="entry name" value="SERINE/THREONINE-PROTEIN KINASE"/>
    <property type="match status" value="1"/>
</dbReference>
<evidence type="ECO:0000256" key="5">
    <source>
        <dbReference type="ARBA" id="ARBA00022777"/>
    </source>
</evidence>
<keyword evidence="3" id="KW-0808">Transferase</keyword>
<evidence type="ECO:0000313" key="9">
    <source>
        <dbReference type="Proteomes" id="UP000694941"/>
    </source>
</evidence>
<evidence type="ECO:0000259" key="8">
    <source>
        <dbReference type="PROSITE" id="PS50011"/>
    </source>
</evidence>
<evidence type="ECO:0000256" key="7">
    <source>
        <dbReference type="SAM" id="MobiDB-lite"/>
    </source>
</evidence>
<protein>
    <submittedName>
        <fullName evidence="10">Ribosomal protein S6 kinase alpha-5-like</fullName>
    </submittedName>
</protein>
<evidence type="ECO:0000256" key="6">
    <source>
        <dbReference type="ARBA" id="ARBA00022840"/>
    </source>
</evidence>
<keyword evidence="4" id="KW-0547">Nucleotide-binding</keyword>
<sequence length="368" mass="40187">NLLLASQSDEAEIKIVDFGFSCLKPLTSEQPMQTPCFTLNYAAPEVLKHAVAAPAGSGVGYDESCDLWSLGVILYTMLSGKAPFQSYSREASAATVMQRIREGEFSFSDSAWNMVSQQAKDVIKGLLTVNPQQRLTMSELRAQAWVLGQNRCSVTDTPLMAPGILSSLPSPRVADTALRATFDAFHMAACEGFRLLDVSAAPLAQRRRQKKSSTDIHTSSLSSSSSQGSLTNGPHTSSTSTQVSTPQKMADSTISYGFVPHRDNSVNSIDSVFTYPESKVTAYLSQFSFEADSSTDLGQQFVPTKRAYKHEDRSVVLSNHGPITRSKAKSQKRVSENDCIVLEEKKACSTDISYKQAKRPRLETIVID</sequence>
<feature type="compositionally biased region" description="Low complexity" evidence="7">
    <location>
        <begin position="215"/>
        <end position="245"/>
    </location>
</feature>
<gene>
    <name evidence="10" type="primary">LOC106476390</name>
</gene>
<evidence type="ECO:0000313" key="10">
    <source>
        <dbReference type="RefSeq" id="XP_013792506.1"/>
    </source>
</evidence>
<dbReference type="Pfam" id="PF00069">
    <property type="entry name" value="Pkinase"/>
    <property type="match status" value="1"/>
</dbReference>
<comment type="similarity">
    <text evidence="1">Belongs to the protein kinase superfamily. CAMK Ser/Thr protein kinase family.</text>
</comment>
<dbReference type="SUPFAM" id="SSF56112">
    <property type="entry name" value="Protein kinase-like (PK-like)"/>
    <property type="match status" value="1"/>
</dbReference>
<name>A0ABM1C1B0_LIMPO</name>
<keyword evidence="6" id="KW-0067">ATP-binding</keyword>
<dbReference type="InterPro" id="IPR011009">
    <property type="entry name" value="Kinase-like_dom_sf"/>
</dbReference>
<dbReference type="Proteomes" id="UP000694941">
    <property type="component" value="Unplaced"/>
</dbReference>
<evidence type="ECO:0000256" key="3">
    <source>
        <dbReference type="ARBA" id="ARBA00022679"/>
    </source>
</evidence>
<reference evidence="10" key="1">
    <citation type="submission" date="2025-08" db="UniProtKB">
        <authorList>
            <consortium name="RefSeq"/>
        </authorList>
    </citation>
    <scope>IDENTIFICATION</scope>
    <source>
        <tissue evidence="10">Muscle</tissue>
    </source>
</reference>
<evidence type="ECO:0000256" key="4">
    <source>
        <dbReference type="ARBA" id="ARBA00022741"/>
    </source>
</evidence>